<evidence type="ECO:0000256" key="2">
    <source>
        <dbReference type="SAM" id="MobiDB-lite"/>
    </source>
</evidence>
<dbReference type="Gene3D" id="1.10.10.630">
    <property type="entry name" value="DnaD domain-like"/>
    <property type="match status" value="1"/>
</dbReference>
<name>A0ABY7HXR7_9BACI</name>
<sequence>MSGMDMEGWGYVIVPSRQFTNRREKMIYMCLLEEAAFAPFGSLKIGEAMINVAELAREASIDVKKVRYSLSKLEESGFIKMRRLKQNKGIIVTIVDYVKLQNTKNYGKKAEPVQEETPAQEEQQEDEKKVKNNVFAFFEDEGFGLLSSFMAEKLNSLIDDYGEDKVLEAMKEAVTRNARNLAYVQRILQSNKNKSKEWQHGNTQNAKHRRGNGSNTEEASGKVSPIFGGVGRVRRKG</sequence>
<dbReference type="EMBL" id="CP114066">
    <property type="protein sequence ID" value="WAT20463.1"/>
    <property type="molecule type" value="Genomic_DNA"/>
</dbReference>
<dbReference type="Proteomes" id="UP001164713">
    <property type="component" value="Chromosome"/>
</dbReference>
<dbReference type="InterPro" id="IPR034829">
    <property type="entry name" value="DnaD-like_sf"/>
</dbReference>
<keyword evidence="5" id="KW-1185">Reference proteome</keyword>
<dbReference type="SUPFAM" id="SSF158499">
    <property type="entry name" value="DnaD domain-like"/>
    <property type="match status" value="1"/>
</dbReference>
<evidence type="ECO:0000313" key="4">
    <source>
        <dbReference type="EMBL" id="WAT20463.1"/>
    </source>
</evidence>
<dbReference type="SUPFAM" id="SSF46785">
    <property type="entry name" value="Winged helix' DNA-binding domain"/>
    <property type="match status" value="1"/>
</dbReference>
<dbReference type="NCBIfam" id="TIGR01446">
    <property type="entry name" value="DnaD_dom"/>
    <property type="match status" value="1"/>
</dbReference>
<dbReference type="InterPro" id="IPR036390">
    <property type="entry name" value="WH_DNA-bd_sf"/>
</dbReference>
<feature type="region of interest" description="Disordered" evidence="2">
    <location>
        <begin position="192"/>
        <end position="237"/>
    </location>
</feature>
<dbReference type="PANTHER" id="PTHR37293:SF6">
    <property type="entry name" value="DNA REPLICATION PROTEIN DNAD"/>
    <property type="match status" value="1"/>
</dbReference>
<reference evidence="4" key="1">
    <citation type="submission" date="2022-12" db="EMBL/GenBank/DDBJ databases">
        <title>Genomic of Bacillus halotolerans.</title>
        <authorList>
            <person name="Xu G."/>
            <person name="Ding Y."/>
        </authorList>
    </citation>
    <scope>NUCLEOTIDE SEQUENCE</scope>
    <source>
        <strain evidence="4">B13</strain>
    </source>
</reference>
<accession>A0ABY7HXR7</accession>
<evidence type="ECO:0000259" key="3">
    <source>
        <dbReference type="Pfam" id="PF07261"/>
    </source>
</evidence>
<dbReference type="Gene3D" id="1.10.10.10">
    <property type="entry name" value="Winged helix-like DNA-binding domain superfamily/Winged helix DNA-binding domain"/>
    <property type="match status" value="1"/>
</dbReference>
<feature type="region of interest" description="Disordered" evidence="2">
    <location>
        <begin position="108"/>
        <end position="127"/>
    </location>
</feature>
<dbReference type="Pfam" id="PF07261">
    <property type="entry name" value="DnaB_2"/>
    <property type="match status" value="1"/>
</dbReference>
<comment type="similarity">
    <text evidence="1">Belongs to the DnaB/DnaD family.</text>
</comment>
<dbReference type="InterPro" id="IPR006343">
    <property type="entry name" value="DnaB/C_C"/>
</dbReference>
<proteinExistence type="inferred from homology"/>
<evidence type="ECO:0000313" key="5">
    <source>
        <dbReference type="Proteomes" id="UP001164713"/>
    </source>
</evidence>
<feature type="domain" description="DnaB/C C-terminal" evidence="3">
    <location>
        <begin position="135"/>
        <end position="193"/>
    </location>
</feature>
<dbReference type="InterPro" id="IPR036388">
    <property type="entry name" value="WH-like_DNA-bd_sf"/>
</dbReference>
<dbReference type="InterPro" id="IPR053162">
    <property type="entry name" value="DnaD"/>
</dbReference>
<organism evidence="4 5">
    <name type="scientific">Bacillus halotolerans</name>
    <dbReference type="NCBI Taxonomy" id="260554"/>
    <lineage>
        <taxon>Bacteria</taxon>
        <taxon>Bacillati</taxon>
        <taxon>Bacillota</taxon>
        <taxon>Bacilli</taxon>
        <taxon>Bacillales</taxon>
        <taxon>Bacillaceae</taxon>
        <taxon>Bacillus</taxon>
    </lineage>
</organism>
<dbReference type="PANTHER" id="PTHR37293">
    <property type="entry name" value="PHAGE REPLICATION PROTEIN-RELATED"/>
    <property type="match status" value="1"/>
</dbReference>
<protein>
    <submittedName>
        <fullName evidence="4">DnaD domain protein</fullName>
    </submittedName>
</protein>
<gene>
    <name evidence="4" type="ORF">O0R52_16055</name>
</gene>
<evidence type="ECO:0000256" key="1">
    <source>
        <dbReference type="ARBA" id="ARBA00093462"/>
    </source>
</evidence>